<evidence type="ECO:0000256" key="4">
    <source>
        <dbReference type="ARBA" id="ARBA00004496"/>
    </source>
</evidence>
<evidence type="ECO:0000313" key="24">
    <source>
        <dbReference type="EMBL" id="KAF7684460.1"/>
    </source>
</evidence>
<evidence type="ECO:0000256" key="11">
    <source>
        <dbReference type="ARBA" id="ARBA00022737"/>
    </source>
</evidence>
<dbReference type="Pfam" id="PF13855">
    <property type="entry name" value="LRR_8"/>
    <property type="match status" value="1"/>
</dbReference>
<dbReference type="SUPFAM" id="SSF52058">
    <property type="entry name" value="L domain-like"/>
    <property type="match status" value="1"/>
</dbReference>
<keyword evidence="12" id="KW-0378">Hydrolase</keyword>
<evidence type="ECO:0000256" key="1">
    <source>
        <dbReference type="ARBA" id="ARBA00001663"/>
    </source>
</evidence>
<evidence type="ECO:0000256" key="15">
    <source>
        <dbReference type="ARBA" id="ARBA00022884"/>
    </source>
</evidence>
<keyword evidence="8" id="KW-0433">Leucine-rich repeat</keyword>
<evidence type="ECO:0000256" key="2">
    <source>
        <dbReference type="ARBA" id="ARBA00001946"/>
    </source>
</evidence>
<evidence type="ECO:0000256" key="13">
    <source>
        <dbReference type="ARBA" id="ARBA00022839"/>
    </source>
</evidence>
<gene>
    <name evidence="24" type="primary">CCR4</name>
    <name evidence="24" type="ORF">TCON_0327</name>
</gene>
<evidence type="ECO:0000256" key="10">
    <source>
        <dbReference type="ARBA" id="ARBA00022723"/>
    </source>
</evidence>
<evidence type="ECO:0000313" key="25">
    <source>
        <dbReference type="Proteomes" id="UP001516464"/>
    </source>
</evidence>
<protein>
    <recommendedName>
        <fullName evidence="6">poly(A)-specific ribonuclease</fullName>
        <ecNumber evidence="6">3.1.13.4</ecNumber>
    </recommendedName>
    <alternativeName>
        <fullName evidence="19">Carbon catabolite repressor protein 4</fullName>
    </alternativeName>
    <alternativeName>
        <fullName evidence="20">Cytoplasmic deadenylase</fullName>
    </alternativeName>
    <alternativeName>
        <fullName evidence="21">Glucose-repressible alcohol dehydrogenase transcriptional effector</fullName>
    </alternativeName>
</protein>
<dbReference type="InterPro" id="IPR001611">
    <property type="entry name" value="Leu-rich_rpt"/>
</dbReference>
<evidence type="ECO:0000256" key="12">
    <source>
        <dbReference type="ARBA" id="ARBA00022801"/>
    </source>
</evidence>
<dbReference type="EC" id="3.1.13.4" evidence="6"/>
<dbReference type="Gene3D" id="3.80.10.10">
    <property type="entry name" value="Ribonuclease Inhibitor"/>
    <property type="match status" value="1"/>
</dbReference>
<evidence type="ECO:0000256" key="5">
    <source>
        <dbReference type="ARBA" id="ARBA00010774"/>
    </source>
</evidence>
<accession>A0ABQ7I1W6</accession>
<dbReference type="Gene3D" id="3.60.10.10">
    <property type="entry name" value="Endonuclease/exonuclease/phosphatase"/>
    <property type="match status" value="1"/>
</dbReference>
<comment type="subcellular location">
    <subcellularLocation>
        <location evidence="4">Cytoplasm</location>
    </subcellularLocation>
    <subcellularLocation>
        <location evidence="3">Nucleus</location>
    </subcellularLocation>
</comment>
<name>A0ABQ7I1W6_9MICR</name>
<organism evidence="24 25">
    <name type="scientific">Astathelohania contejeani</name>
    <dbReference type="NCBI Taxonomy" id="164912"/>
    <lineage>
        <taxon>Eukaryota</taxon>
        <taxon>Fungi</taxon>
        <taxon>Fungi incertae sedis</taxon>
        <taxon>Microsporidia</taxon>
        <taxon>Astathelohaniidae</taxon>
        <taxon>Astathelohania</taxon>
    </lineage>
</organism>
<evidence type="ECO:0000256" key="7">
    <source>
        <dbReference type="ARBA" id="ARBA00022490"/>
    </source>
</evidence>
<reference evidence="24 25" key="1">
    <citation type="submission" date="2019-01" db="EMBL/GenBank/DDBJ databases">
        <title>Genomes sequencing and comparative genomics of infectious freshwater microsporidia, Cucumispora dikerogammari and Thelohania contejeani.</title>
        <authorList>
            <person name="Cormier A."/>
            <person name="Giraud I."/>
            <person name="Wattier R."/>
            <person name="Teixeira M."/>
            <person name="Grandjean F."/>
            <person name="Rigaud T."/>
            <person name="Cordaux R."/>
        </authorList>
    </citation>
    <scope>NUCLEOTIDE SEQUENCE [LARGE SCALE GENOMIC DNA]</scope>
    <source>
        <strain evidence="24">T1</strain>
        <tissue evidence="24">Spores</tissue>
    </source>
</reference>
<dbReference type="EMBL" id="SBIQ01000012">
    <property type="protein sequence ID" value="KAF7684460.1"/>
    <property type="molecule type" value="Genomic_DNA"/>
</dbReference>
<comment type="similarity">
    <text evidence="5">Belongs to the CCR4/nocturin family.</text>
</comment>
<feature type="compositionally biased region" description="Basic residues" evidence="22">
    <location>
        <begin position="9"/>
        <end position="18"/>
    </location>
</feature>
<evidence type="ECO:0000256" key="3">
    <source>
        <dbReference type="ARBA" id="ARBA00004123"/>
    </source>
</evidence>
<dbReference type="InterPro" id="IPR003591">
    <property type="entry name" value="Leu-rich_rpt_typical-subtyp"/>
</dbReference>
<evidence type="ECO:0000259" key="23">
    <source>
        <dbReference type="Pfam" id="PF03372"/>
    </source>
</evidence>
<dbReference type="InterPro" id="IPR005135">
    <property type="entry name" value="Endo/exonuclease/phosphatase"/>
</dbReference>
<dbReference type="Pfam" id="PF03372">
    <property type="entry name" value="Exo_endo_phos"/>
    <property type="match status" value="1"/>
</dbReference>
<dbReference type="Proteomes" id="UP001516464">
    <property type="component" value="Unassembled WGS sequence"/>
</dbReference>
<sequence>MEEPDIPKKRPYKPRTPARTRASTTRIPDTWSGLDLSNQGIRNLSKHLFSLSFLTELYLNNNELESIPVSITGLTNLEIIDLSCNRLKTVIPEIGRMIYLRELNLGENYISCLPMGIGTLYQLENLNLNDNPLIEPFATIYKNKGGLGLITFCKENNTGYEEPSERNWVDTDIYTDKKKKMRKGISYTLGETISVATYNILCSHYATNQAFGYVPSWVLQWNNRREAIVQEIVLLSSDILCLQEVETSSYIEYFREELEIQCGYDSLFYPKTRAKSMSSSDRMQVDGCATFWNKKRFTLVEQKCLEFSRTVLLDKRFNTNEDVINRNLNRDNIALVVVLERVGLPGQIIIVNAHIHWDPEYKDVKLFQTILILEELKKLRDKYPFAGIVLVGDFNTLPSSPVYDLVCSGRILPFNNDFGTFNYHPFSTGGFSHELGFSDAYADQDVGLTNFTPHFKGVIDYIFYDDRLVLRSVLSTLDREYCERVVGLPSIHCPSDHILLASKFTLKGKLNKKT</sequence>
<dbReference type="PROSITE" id="PS51450">
    <property type="entry name" value="LRR"/>
    <property type="match status" value="1"/>
</dbReference>
<comment type="caution">
    <text evidence="24">The sequence shown here is derived from an EMBL/GenBank/DDBJ whole genome shotgun (WGS) entry which is preliminary data.</text>
</comment>
<comment type="catalytic activity">
    <reaction evidence="1">
        <text>Exonucleolytic cleavage of poly(A) to 5'-AMP.</text>
        <dbReference type="EC" id="3.1.13.4"/>
    </reaction>
</comment>
<evidence type="ECO:0000256" key="21">
    <source>
        <dbReference type="ARBA" id="ARBA00033317"/>
    </source>
</evidence>
<comment type="cofactor">
    <cofactor evidence="2">
        <name>Mg(2+)</name>
        <dbReference type="ChEBI" id="CHEBI:18420"/>
    </cofactor>
</comment>
<keyword evidence="25" id="KW-1185">Reference proteome</keyword>
<keyword evidence="18" id="KW-0539">Nucleus</keyword>
<keyword evidence="13" id="KW-0269">Exonuclease</keyword>
<evidence type="ECO:0000256" key="8">
    <source>
        <dbReference type="ARBA" id="ARBA00022614"/>
    </source>
</evidence>
<dbReference type="InterPro" id="IPR050410">
    <property type="entry name" value="CCR4/nocturin_mRNA_transcr"/>
</dbReference>
<evidence type="ECO:0000256" key="19">
    <source>
        <dbReference type="ARBA" id="ARBA00030493"/>
    </source>
</evidence>
<evidence type="ECO:0000256" key="18">
    <source>
        <dbReference type="ARBA" id="ARBA00023242"/>
    </source>
</evidence>
<evidence type="ECO:0000256" key="16">
    <source>
        <dbReference type="ARBA" id="ARBA00023015"/>
    </source>
</evidence>
<dbReference type="PANTHER" id="PTHR12121">
    <property type="entry name" value="CARBON CATABOLITE REPRESSOR PROTEIN 4"/>
    <property type="match status" value="1"/>
</dbReference>
<evidence type="ECO:0000256" key="20">
    <source>
        <dbReference type="ARBA" id="ARBA00031469"/>
    </source>
</evidence>
<evidence type="ECO:0000256" key="9">
    <source>
        <dbReference type="ARBA" id="ARBA00022722"/>
    </source>
</evidence>
<keyword evidence="17" id="KW-0804">Transcription</keyword>
<keyword evidence="16" id="KW-0805">Transcription regulation</keyword>
<dbReference type="SMART" id="SM00369">
    <property type="entry name" value="LRR_TYP"/>
    <property type="match status" value="3"/>
</dbReference>
<feature type="region of interest" description="Disordered" evidence="22">
    <location>
        <begin position="1"/>
        <end position="24"/>
    </location>
</feature>
<keyword evidence="9" id="KW-0540">Nuclease</keyword>
<dbReference type="InterPro" id="IPR032675">
    <property type="entry name" value="LRR_dom_sf"/>
</dbReference>
<dbReference type="SUPFAM" id="SSF56219">
    <property type="entry name" value="DNase I-like"/>
    <property type="match status" value="1"/>
</dbReference>
<proteinExistence type="inferred from homology"/>
<keyword evidence="11" id="KW-0677">Repeat</keyword>
<evidence type="ECO:0000256" key="22">
    <source>
        <dbReference type="SAM" id="MobiDB-lite"/>
    </source>
</evidence>
<evidence type="ECO:0000256" key="17">
    <source>
        <dbReference type="ARBA" id="ARBA00023163"/>
    </source>
</evidence>
<keyword evidence="15" id="KW-0694">RNA-binding</keyword>
<keyword evidence="7" id="KW-0963">Cytoplasm</keyword>
<evidence type="ECO:0000256" key="6">
    <source>
        <dbReference type="ARBA" id="ARBA00012161"/>
    </source>
</evidence>
<feature type="domain" description="Endonuclease/exonuclease/phosphatase" evidence="23">
    <location>
        <begin position="196"/>
        <end position="497"/>
    </location>
</feature>
<dbReference type="InterPro" id="IPR036691">
    <property type="entry name" value="Endo/exonu/phosph_ase_sf"/>
</dbReference>
<keyword evidence="10" id="KW-0479">Metal-binding</keyword>
<evidence type="ECO:0000256" key="14">
    <source>
        <dbReference type="ARBA" id="ARBA00022842"/>
    </source>
</evidence>
<dbReference type="PANTHER" id="PTHR12121:SF100">
    <property type="entry name" value="POLY(A)-SPECIFIC RIBONUCLEASE"/>
    <property type="match status" value="1"/>
</dbReference>
<keyword evidence="14" id="KW-0460">Magnesium</keyword>